<proteinExistence type="predicted"/>
<feature type="region of interest" description="Disordered" evidence="1">
    <location>
        <begin position="339"/>
        <end position="373"/>
    </location>
</feature>
<evidence type="ECO:0000256" key="1">
    <source>
        <dbReference type="SAM" id="MobiDB-lite"/>
    </source>
</evidence>
<organism evidence="2 3">
    <name type="scientific">Helicobacter didelphidarum</name>
    <dbReference type="NCBI Taxonomy" id="2040648"/>
    <lineage>
        <taxon>Bacteria</taxon>
        <taxon>Pseudomonadati</taxon>
        <taxon>Campylobacterota</taxon>
        <taxon>Epsilonproteobacteria</taxon>
        <taxon>Campylobacterales</taxon>
        <taxon>Helicobacteraceae</taxon>
        <taxon>Helicobacter</taxon>
    </lineage>
</organism>
<dbReference type="OrthoDB" id="5328762at2"/>
<evidence type="ECO:0000313" key="3">
    <source>
        <dbReference type="Proteomes" id="UP000256379"/>
    </source>
</evidence>
<evidence type="ECO:0000313" key="2">
    <source>
        <dbReference type="EMBL" id="RDU66727.1"/>
    </source>
</evidence>
<protein>
    <submittedName>
        <fullName evidence="2">Uncharacterized protein</fullName>
    </submittedName>
</protein>
<keyword evidence="3" id="KW-1185">Reference proteome</keyword>
<reference evidence="2 3" key="1">
    <citation type="submission" date="2018-04" db="EMBL/GenBank/DDBJ databases">
        <title>Novel Campyloabacter and Helicobacter Species and Strains.</title>
        <authorList>
            <person name="Mannion A.J."/>
            <person name="Shen Z."/>
            <person name="Fox J.G."/>
        </authorList>
    </citation>
    <scope>NUCLEOTIDE SEQUENCE [LARGE SCALE GENOMIC DNA]</scope>
    <source>
        <strain evidence="2 3">MIT 17-337</strain>
    </source>
</reference>
<comment type="caution">
    <text evidence="2">The sequence shown here is derived from an EMBL/GenBank/DDBJ whole genome shotgun (WGS) entry which is preliminary data.</text>
</comment>
<gene>
    <name evidence="2" type="ORF">CQA53_02855</name>
</gene>
<sequence length="429" mass="50722">MVIKKMFQANTTIQMSIKYVQCIVVFIVSIFFFTACTKKIETQVPKNLKEQITTGKIDIPFATSKSESNAWYKKHFSTILKDSKNAIQAKPYENFAKLYFADLSQIAYKNKFINQSKLAQSVSFTLFSQELLREYLFIQDQKAIIASWSDFKSTIDFTPSIESANFVVRVSENIKAFENESYQYYNEVVLANSLVELTNKYNKQAQTSQKTQEITGLKHYHIPQDLASFLYYRILYIKYFEKFQTTFLLDKMVKNYPTEMLKATNNIFNTQNNLKNIQLQYNFQRFEPTNPVSIQQCKALSNNYPYSNRCIQEIFIPWLDYLHDNLRKIRQDSQLTLRQQNINPSIKNEKKQKSKKNSKKKNKKELQDSQTINISQENVKPNRALPIFVDSKLCLLLEYDRTILYPQNQSQSCQSLYYEWEKYRKTRKI</sequence>
<dbReference type="AlphaFoldDB" id="A0A3D8IN76"/>
<feature type="compositionally biased region" description="Basic residues" evidence="1">
    <location>
        <begin position="350"/>
        <end position="363"/>
    </location>
</feature>
<accession>A0A3D8IN76</accession>
<name>A0A3D8IN76_9HELI</name>
<dbReference type="Proteomes" id="UP000256379">
    <property type="component" value="Unassembled WGS sequence"/>
</dbReference>
<dbReference type="EMBL" id="NXLQ01000003">
    <property type="protein sequence ID" value="RDU66727.1"/>
    <property type="molecule type" value="Genomic_DNA"/>
</dbReference>
<dbReference type="RefSeq" id="WP_115542513.1">
    <property type="nucleotide sequence ID" value="NZ_NXLQ01000003.1"/>
</dbReference>